<feature type="domain" description="Histidine kinase" evidence="15">
    <location>
        <begin position="254"/>
        <end position="456"/>
    </location>
</feature>
<keyword evidence="5" id="KW-0597">Phosphoprotein</keyword>
<dbReference type="InterPro" id="IPR050398">
    <property type="entry name" value="HssS/ArlS-like"/>
</dbReference>
<dbReference type="RefSeq" id="WP_113920127.1">
    <property type="nucleotide sequence ID" value="NZ_QNRX01000005.1"/>
</dbReference>
<name>A0A366IC98_9FIRM</name>
<keyword evidence="13 14" id="KW-0472">Membrane</keyword>
<keyword evidence="4" id="KW-1003">Cell membrane</keyword>
<dbReference type="GO" id="GO:0005886">
    <property type="term" value="C:plasma membrane"/>
    <property type="evidence" value="ECO:0007669"/>
    <property type="project" value="UniProtKB-SubCell"/>
</dbReference>
<evidence type="ECO:0000256" key="1">
    <source>
        <dbReference type="ARBA" id="ARBA00000085"/>
    </source>
</evidence>
<dbReference type="PRINTS" id="PR00344">
    <property type="entry name" value="BCTRLSENSOR"/>
</dbReference>
<dbReference type="PANTHER" id="PTHR45528:SF1">
    <property type="entry name" value="SENSOR HISTIDINE KINASE CPXA"/>
    <property type="match status" value="1"/>
</dbReference>
<dbReference type="SUPFAM" id="SSF55874">
    <property type="entry name" value="ATPase domain of HSP90 chaperone/DNA topoisomerase II/histidine kinase"/>
    <property type="match status" value="1"/>
</dbReference>
<keyword evidence="6" id="KW-0808">Transferase</keyword>
<dbReference type="InterPro" id="IPR003594">
    <property type="entry name" value="HATPase_dom"/>
</dbReference>
<keyword evidence="12" id="KW-0902">Two-component regulatory system</keyword>
<keyword evidence="17" id="KW-1185">Reference proteome</keyword>
<evidence type="ECO:0000313" key="17">
    <source>
        <dbReference type="Proteomes" id="UP000253490"/>
    </source>
</evidence>
<dbReference type="Pfam" id="PF02518">
    <property type="entry name" value="HATPase_c"/>
    <property type="match status" value="1"/>
</dbReference>
<reference evidence="16 17" key="1">
    <citation type="submission" date="2018-06" db="EMBL/GenBank/DDBJ databases">
        <title>Genomic Encyclopedia of Type Strains, Phase IV (KMG-IV): sequencing the most valuable type-strain genomes for metagenomic binning, comparative biology and taxonomic classification.</title>
        <authorList>
            <person name="Goeker M."/>
        </authorList>
    </citation>
    <scope>NUCLEOTIDE SEQUENCE [LARGE SCALE GENOMIC DNA]</scope>
    <source>
        <strain evidence="16 17">DSM 22112</strain>
    </source>
</reference>
<evidence type="ECO:0000256" key="4">
    <source>
        <dbReference type="ARBA" id="ARBA00022475"/>
    </source>
</evidence>
<dbReference type="Gene3D" id="1.10.287.130">
    <property type="match status" value="1"/>
</dbReference>
<dbReference type="PANTHER" id="PTHR45528">
    <property type="entry name" value="SENSOR HISTIDINE KINASE CPXA"/>
    <property type="match status" value="1"/>
</dbReference>
<dbReference type="Gene3D" id="6.10.340.10">
    <property type="match status" value="1"/>
</dbReference>
<dbReference type="EMBL" id="QNRX01000005">
    <property type="protein sequence ID" value="RBP66695.1"/>
    <property type="molecule type" value="Genomic_DNA"/>
</dbReference>
<evidence type="ECO:0000256" key="8">
    <source>
        <dbReference type="ARBA" id="ARBA00022741"/>
    </source>
</evidence>
<evidence type="ECO:0000256" key="11">
    <source>
        <dbReference type="ARBA" id="ARBA00022989"/>
    </source>
</evidence>
<organism evidence="16 17">
    <name type="scientific">Alkalibaculum bacchi</name>
    <dbReference type="NCBI Taxonomy" id="645887"/>
    <lineage>
        <taxon>Bacteria</taxon>
        <taxon>Bacillati</taxon>
        <taxon>Bacillota</taxon>
        <taxon>Clostridia</taxon>
        <taxon>Eubacteriales</taxon>
        <taxon>Eubacteriaceae</taxon>
        <taxon>Alkalibaculum</taxon>
    </lineage>
</organism>
<dbReference type="InterPro" id="IPR036890">
    <property type="entry name" value="HATPase_C_sf"/>
</dbReference>
<evidence type="ECO:0000256" key="12">
    <source>
        <dbReference type="ARBA" id="ARBA00023012"/>
    </source>
</evidence>
<feature type="transmembrane region" description="Helical" evidence="14">
    <location>
        <begin position="12"/>
        <end position="35"/>
    </location>
</feature>
<evidence type="ECO:0000256" key="13">
    <source>
        <dbReference type="ARBA" id="ARBA00023136"/>
    </source>
</evidence>
<dbReference type="InterPro" id="IPR004358">
    <property type="entry name" value="Sig_transdc_His_kin-like_C"/>
</dbReference>
<evidence type="ECO:0000256" key="6">
    <source>
        <dbReference type="ARBA" id="ARBA00022679"/>
    </source>
</evidence>
<evidence type="ECO:0000256" key="3">
    <source>
        <dbReference type="ARBA" id="ARBA00012438"/>
    </source>
</evidence>
<feature type="transmembrane region" description="Helical" evidence="14">
    <location>
        <begin position="173"/>
        <end position="193"/>
    </location>
</feature>
<dbReference type="GO" id="GO:0000155">
    <property type="term" value="F:phosphorelay sensor kinase activity"/>
    <property type="evidence" value="ECO:0007669"/>
    <property type="project" value="InterPro"/>
</dbReference>
<proteinExistence type="predicted"/>
<evidence type="ECO:0000256" key="7">
    <source>
        <dbReference type="ARBA" id="ARBA00022692"/>
    </source>
</evidence>
<dbReference type="CDD" id="cd00075">
    <property type="entry name" value="HATPase"/>
    <property type="match status" value="1"/>
</dbReference>
<dbReference type="Proteomes" id="UP000253490">
    <property type="component" value="Unassembled WGS sequence"/>
</dbReference>
<dbReference type="GO" id="GO:0005524">
    <property type="term" value="F:ATP binding"/>
    <property type="evidence" value="ECO:0007669"/>
    <property type="project" value="UniProtKB-KW"/>
</dbReference>
<comment type="caution">
    <text evidence="16">The sequence shown here is derived from an EMBL/GenBank/DDBJ whole genome shotgun (WGS) entry which is preliminary data.</text>
</comment>
<comment type="catalytic activity">
    <reaction evidence="1">
        <text>ATP + protein L-histidine = ADP + protein N-phospho-L-histidine.</text>
        <dbReference type="EC" id="2.7.13.3"/>
    </reaction>
</comment>
<evidence type="ECO:0000256" key="10">
    <source>
        <dbReference type="ARBA" id="ARBA00022840"/>
    </source>
</evidence>
<dbReference type="PROSITE" id="PS50109">
    <property type="entry name" value="HIS_KIN"/>
    <property type="match status" value="1"/>
</dbReference>
<keyword evidence="11 14" id="KW-1133">Transmembrane helix</keyword>
<sequence>MKDTKKSIKFRLISRVILLILIVFIFISMVFDFLISQYMKNNANEVLHNSRDYIVQGPMDSGSEPQIPHKPKPNGTPMGKAETVVLTSNYVILHPTQSLDKYFDNRDLQDFTIEIKAQKINLDTSEIQKLSTDSGLYYFTSISKSDMDLDQFYIVNFINMSHMNEFKVNLSRILWIIMILALLTTVLMTYVIGSRITEPIVYLSEFAKKIGEGKYETIEDEFDDLELHHLKNPMNDTSKKLKAYDAEQRAFFQNVSHELRTPLQIIKTNAEGIQFDILEKNSACVIIKDETDKLSELVEDIIYLSRLESRSKDMITTQNDLRETLSYAAERYHSLFTSKNIKVSYEFDEDPVLFTYDEKSIERAFQNLLSNALRYSRGKIIITCRKTQGRIVIKVEDNGPGISQEDLPRIFDRFYKGENGVHGIGLSIVKSIVTSYGGRVEVQSSLKGTAFTIFFN</sequence>
<evidence type="ECO:0000259" key="15">
    <source>
        <dbReference type="PROSITE" id="PS50109"/>
    </source>
</evidence>
<dbReference type="CDD" id="cd00082">
    <property type="entry name" value="HisKA"/>
    <property type="match status" value="1"/>
</dbReference>
<dbReference type="EC" id="2.7.13.3" evidence="3"/>
<evidence type="ECO:0000256" key="2">
    <source>
        <dbReference type="ARBA" id="ARBA00004651"/>
    </source>
</evidence>
<evidence type="ECO:0000256" key="5">
    <source>
        <dbReference type="ARBA" id="ARBA00022553"/>
    </source>
</evidence>
<keyword evidence="10" id="KW-0067">ATP-binding</keyword>
<keyword evidence="7 14" id="KW-0812">Transmembrane</keyword>
<dbReference type="InterPro" id="IPR003661">
    <property type="entry name" value="HisK_dim/P_dom"/>
</dbReference>
<dbReference type="Pfam" id="PF00512">
    <property type="entry name" value="HisKA"/>
    <property type="match status" value="1"/>
</dbReference>
<keyword evidence="9 16" id="KW-0418">Kinase</keyword>
<evidence type="ECO:0000256" key="9">
    <source>
        <dbReference type="ARBA" id="ARBA00022777"/>
    </source>
</evidence>
<protein>
    <recommendedName>
        <fullName evidence="3">histidine kinase</fullName>
        <ecNumber evidence="3">2.7.13.3</ecNumber>
    </recommendedName>
</protein>
<evidence type="ECO:0000313" key="16">
    <source>
        <dbReference type="EMBL" id="RBP66695.1"/>
    </source>
</evidence>
<keyword evidence="8" id="KW-0547">Nucleotide-binding</keyword>
<dbReference type="SUPFAM" id="SSF47384">
    <property type="entry name" value="Homodimeric domain of signal transducing histidine kinase"/>
    <property type="match status" value="1"/>
</dbReference>
<dbReference type="AlphaFoldDB" id="A0A366IC98"/>
<dbReference type="SMART" id="SM00387">
    <property type="entry name" value="HATPase_c"/>
    <property type="match status" value="1"/>
</dbReference>
<dbReference type="SMART" id="SM00388">
    <property type="entry name" value="HisKA"/>
    <property type="match status" value="1"/>
</dbReference>
<accession>A0A366IC98</accession>
<evidence type="ECO:0000256" key="14">
    <source>
        <dbReference type="SAM" id="Phobius"/>
    </source>
</evidence>
<comment type="subcellular location">
    <subcellularLocation>
        <location evidence="2">Cell membrane</location>
        <topology evidence="2">Multi-pass membrane protein</topology>
    </subcellularLocation>
</comment>
<gene>
    <name evidence="16" type="ORF">DES36_10576</name>
</gene>
<dbReference type="InterPro" id="IPR005467">
    <property type="entry name" value="His_kinase_dom"/>
</dbReference>
<dbReference type="OrthoDB" id="9813151at2"/>
<dbReference type="InterPro" id="IPR036097">
    <property type="entry name" value="HisK_dim/P_sf"/>
</dbReference>
<dbReference type="Gene3D" id="3.30.565.10">
    <property type="entry name" value="Histidine kinase-like ATPase, C-terminal domain"/>
    <property type="match status" value="1"/>
</dbReference>